<evidence type="ECO:0000256" key="9">
    <source>
        <dbReference type="ARBA" id="ARBA00023136"/>
    </source>
</evidence>
<dbReference type="SUPFAM" id="SSF53901">
    <property type="entry name" value="Thiolase-like"/>
    <property type="match status" value="2"/>
</dbReference>
<name>A0A2K8Z3I3_9BACT</name>
<feature type="domain" description="Beta-ketoacyl synthase C-terminal" evidence="15">
    <location>
        <begin position="255"/>
        <end position="368"/>
    </location>
</feature>
<keyword evidence="8" id="KW-1133">Transmembrane helix</keyword>
<keyword evidence="7" id="KW-0812">Transmembrane</keyword>
<proteinExistence type="inferred from homology"/>
<comment type="similarity">
    <text evidence="2 13">Belongs to the thiolase-like superfamily. Beta-ketoacyl-ACP synthases family.</text>
</comment>
<reference evidence="16 17" key="1">
    <citation type="submission" date="2017-11" db="EMBL/GenBank/DDBJ databases">
        <title>Taxonomic description and genome sequences of Spirosoma HA7 sp. nov., isolated from pollen microhabitat of Corylus avellana.</title>
        <authorList>
            <person name="Ambika Manirajan B."/>
            <person name="Suarez C."/>
            <person name="Ratering S."/>
            <person name="Geissler-Plaum R."/>
            <person name="Cardinale M."/>
            <person name="Sylvia S."/>
        </authorList>
    </citation>
    <scope>NUCLEOTIDE SEQUENCE [LARGE SCALE GENOMIC DNA]</scope>
    <source>
        <strain evidence="16 17">HA7</strain>
    </source>
</reference>
<gene>
    <name evidence="16" type="ORF">CWM47_22840</name>
</gene>
<evidence type="ECO:0000256" key="8">
    <source>
        <dbReference type="ARBA" id="ARBA00022989"/>
    </source>
</evidence>
<dbReference type="InterPro" id="IPR014030">
    <property type="entry name" value="Ketoacyl_synth_N"/>
</dbReference>
<evidence type="ECO:0000256" key="4">
    <source>
        <dbReference type="ARBA" id="ARBA00022475"/>
    </source>
</evidence>
<evidence type="ECO:0000256" key="10">
    <source>
        <dbReference type="ARBA" id="ARBA00037576"/>
    </source>
</evidence>
<sequence length="416" mass="44507">MRTTSQVVITGGGVISGLGIGLDAFWQGVLANESGVVVKNDWNVPDLATDEAIFYSPSAPFEVGSFVDNLKPPYPLKYSQLAMVGCQLAIQNAQLDLTTLVPERLGLILDTSLSANQATETFLTKLFQDGPAKVSPFVFTKTTTNCALGDVARAFKLRGPSSILLGENSACYGYDLIREGKADVVICGGFDEMREAYLLANCRRGYVPSAQIDGRSRSLAEAVADDDGVIVFGEAAAFVVLESAEHARQRGATILAELVDYHISRDTAYQDFIYERSASDLVEHVQDLCEQAHIDPAAVALVVGGGGLPKHIRSYETSAMKTLWPTEEALPRYTNVKAHTGETLSASPMLSLLTGALCLFHNKVAGTLYEPEQLGLAGLASAHTADHQFASTDYALVNSLHVGGNTVTMALRPSTN</sequence>
<protein>
    <recommendedName>
        <fullName evidence="11">Nodulation protein E</fullName>
    </recommendedName>
    <alternativeName>
        <fullName evidence="12">Host-specificity of nodulation protein B</fullName>
    </alternativeName>
</protein>
<evidence type="ECO:0000256" key="1">
    <source>
        <dbReference type="ARBA" id="ARBA00004533"/>
    </source>
</evidence>
<dbReference type="PANTHER" id="PTHR11712:SF352">
    <property type="entry name" value="3-OXOACYL-[ACYL-CARRIER-PROTEIN] SYNTHASE"/>
    <property type="match status" value="1"/>
</dbReference>
<dbReference type="GO" id="GO:0004315">
    <property type="term" value="F:3-oxoacyl-[acyl-carrier-protein] synthase activity"/>
    <property type="evidence" value="ECO:0007669"/>
    <property type="project" value="TreeGrafter"/>
</dbReference>
<dbReference type="OrthoDB" id="621666at2"/>
<keyword evidence="17" id="KW-1185">Reference proteome</keyword>
<comment type="function">
    <text evidence="10">Proposed to synthesize NOD factor fatty acyl chain. Involved in the synthesis of a highly unsaturated fatty acid moiety, which forms part of a lipo-oligosaccharide that is responsible for host specificity.</text>
</comment>
<dbReference type="RefSeq" id="WP_100990496.1">
    <property type="nucleotide sequence ID" value="NZ_CP025096.1"/>
</dbReference>
<accession>A0A2K8Z3I3</accession>
<evidence type="ECO:0000256" key="6">
    <source>
        <dbReference type="ARBA" id="ARBA00022679"/>
    </source>
</evidence>
<dbReference type="AlphaFoldDB" id="A0A2K8Z3I3"/>
<keyword evidence="5" id="KW-0997">Cell inner membrane</keyword>
<keyword evidence="6 13" id="KW-0808">Transferase</keyword>
<evidence type="ECO:0000256" key="2">
    <source>
        <dbReference type="ARBA" id="ARBA00008467"/>
    </source>
</evidence>
<evidence type="ECO:0000313" key="16">
    <source>
        <dbReference type="EMBL" id="AUD04430.1"/>
    </source>
</evidence>
<dbReference type="InterPro" id="IPR000794">
    <property type="entry name" value="Beta-ketoacyl_synthase"/>
</dbReference>
<keyword evidence="4" id="KW-1003">Cell membrane</keyword>
<evidence type="ECO:0000256" key="5">
    <source>
        <dbReference type="ARBA" id="ARBA00022519"/>
    </source>
</evidence>
<dbReference type="GO" id="GO:0006633">
    <property type="term" value="P:fatty acid biosynthetic process"/>
    <property type="evidence" value="ECO:0007669"/>
    <property type="project" value="TreeGrafter"/>
</dbReference>
<dbReference type="KEGG" id="spir:CWM47_22840"/>
<dbReference type="PANTHER" id="PTHR11712">
    <property type="entry name" value="POLYKETIDE SYNTHASE-RELATED"/>
    <property type="match status" value="1"/>
</dbReference>
<evidence type="ECO:0000256" key="11">
    <source>
        <dbReference type="ARBA" id="ARBA00039445"/>
    </source>
</evidence>
<evidence type="ECO:0000259" key="14">
    <source>
        <dbReference type="Pfam" id="PF00109"/>
    </source>
</evidence>
<evidence type="ECO:0000256" key="12">
    <source>
        <dbReference type="ARBA" id="ARBA00041756"/>
    </source>
</evidence>
<feature type="domain" description="Beta-ketoacyl synthase-like N-terminal" evidence="14">
    <location>
        <begin position="5"/>
        <end position="247"/>
    </location>
</feature>
<evidence type="ECO:0000256" key="3">
    <source>
        <dbReference type="ARBA" id="ARBA00022458"/>
    </source>
</evidence>
<dbReference type="InterPro" id="IPR014031">
    <property type="entry name" value="Ketoacyl_synth_C"/>
</dbReference>
<dbReference type="Gene3D" id="3.40.47.10">
    <property type="match status" value="2"/>
</dbReference>
<dbReference type="InterPro" id="IPR016039">
    <property type="entry name" value="Thiolase-like"/>
</dbReference>
<dbReference type="GO" id="GO:0005886">
    <property type="term" value="C:plasma membrane"/>
    <property type="evidence" value="ECO:0007669"/>
    <property type="project" value="UniProtKB-SubCell"/>
</dbReference>
<evidence type="ECO:0000259" key="15">
    <source>
        <dbReference type="Pfam" id="PF02801"/>
    </source>
</evidence>
<evidence type="ECO:0000256" key="13">
    <source>
        <dbReference type="RuleBase" id="RU003694"/>
    </source>
</evidence>
<dbReference type="Pfam" id="PF02801">
    <property type="entry name" value="Ketoacyl-synt_C"/>
    <property type="match status" value="1"/>
</dbReference>
<keyword evidence="9" id="KW-0472">Membrane</keyword>
<evidence type="ECO:0000313" key="17">
    <source>
        <dbReference type="Proteomes" id="UP000232883"/>
    </source>
</evidence>
<dbReference type="EMBL" id="CP025096">
    <property type="protein sequence ID" value="AUD04430.1"/>
    <property type="molecule type" value="Genomic_DNA"/>
</dbReference>
<dbReference type="Pfam" id="PF00109">
    <property type="entry name" value="ketoacyl-synt"/>
    <property type="match status" value="1"/>
</dbReference>
<dbReference type="Proteomes" id="UP000232883">
    <property type="component" value="Chromosome"/>
</dbReference>
<evidence type="ECO:0000256" key="7">
    <source>
        <dbReference type="ARBA" id="ARBA00022692"/>
    </source>
</evidence>
<comment type="subcellular location">
    <subcellularLocation>
        <location evidence="1">Cell inner membrane</location>
    </subcellularLocation>
</comment>
<organism evidence="16 17">
    <name type="scientific">Spirosoma pollinicola</name>
    <dbReference type="NCBI Taxonomy" id="2057025"/>
    <lineage>
        <taxon>Bacteria</taxon>
        <taxon>Pseudomonadati</taxon>
        <taxon>Bacteroidota</taxon>
        <taxon>Cytophagia</taxon>
        <taxon>Cytophagales</taxon>
        <taxon>Cytophagaceae</taxon>
        <taxon>Spirosoma</taxon>
    </lineage>
</organism>
<keyword evidence="3" id="KW-0536">Nodulation</keyword>